<gene>
    <name evidence="1" type="ORF">SDC9_148369</name>
</gene>
<evidence type="ECO:0000313" key="1">
    <source>
        <dbReference type="EMBL" id="MPN01163.1"/>
    </source>
</evidence>
<sequence length="267" mass="27873">MADGSAKGLGVVQLVPAARHCALVVFGHRVANAGPQVLARGTGNDAGVDKNVHRRHIRKRVFAQGPIRVVQDAKPGAGSTGRGNGGEGEQRFARAVGQYLGGVDGFAAAHGKNHICLLHAALGLQPFDIFYRGFAAVPVSAGQLYRAARYGSFNPGHGRSQRAVAANHGSFGAIWGAHLGNIGIGILANCIIREPLNFHFVCFLSGVGCQNQSSANAGCAVGAGAGAICCFASLALWPTYSGCSFKYLRFLYTPTVRNGTMMMAIPR</sequence>
<protein>
    <submittedName>
        <fullName evidence="1">Uncharacterized protein</fullName>
    </submittedName>
</protein>
<name>A0A645EKS9_9ZZZZ</name>
<organism evidence="1">
    <name type="scientific">bioreactor metagenome</name>
    <dbReference type="NCBI Taxonomy" id="1076179"/>
    <lineage>
        <taxon>unclassified sequences</taxon>
        <taxon>metagenomes</taxon>
        <taxon>ecological metagenomes</taxon>
    </lineage>
</organism>
<accession>A0A645EKS9</accession>
<comment type="caution">
    <text evidence="1">The sequence shown here is derived from an EMBL/GenBank/DDBJ whole genome shotgun (WGS) entry which is preliminary data.</text>
</comment>
<proteinExistence type="predicted"/>
<dbReference type="AlphaFoldDB" id="A0A645EKS9"/>
<reference evidence="1" key="1">
    <citation type="submission" date="2019-08" db="EMBL/GenBank/DDBJ databases">
        <authorList>
            <person name="Kucharzyk K."/>
            <person name="Murdoch R.W."/>
            <person name="Higgins S."/>
            <person name="Loffler F."/>
        </authorList>
    </citation>
    <scope>NUCLEOTIDE SEQUENCE</scope>
</reference>
<dbReference type="EMBL" id="VSSQ01047186">
    <property type="protein sequence ID" value="MPN01163.1"/>
    <property type="molecule type" value="Genomic_DNA"/>
</dbReference>